<organism evidence="3 4">
    <name type="scientific">Prorocentrum cordatum</name>
    <dbReference type="NCBI Taxonomy" id="2364126"/>
    <lineage>
        <taxon>Eukaryota</taxon>
        <taxon>Sar</taxon>
        <taxon>Alveolata</taxon>
        <taxon>Dinophyceae</taxon>
        <taxon>Prorocentrales</taxon>
        <taxon>Prorocentraceae</taxon>
        <taxon>Prorocentrum</taxon>
    </lineage>
</organism>
<keyword evidence="4" id="KW-1185">Reference proteome</keyword>
<evidence type="ECO:0000256" key="1">
    <source>
        <dbReference type="SAM" id="Coils"/>
    </source>
</evidence>
<reference evidence="3" key="1">
    <citation type="submission" date="2023-10" db="EMBL/GenBank/DDBJ databases">
        <authorList>
            <person name="Chen Y."/>
            <person name="Shah S."/>
            <person name="Dougan E. K."/>
            <person name="Thang M."/>
            <person name="Chan C."/>
        </authorList>
    </citation>
    <scope>NUCLEOTIDE SEQUENCE [LARGE SCALE GENOMIC DNA]</scope>
</reference>
<evidence type="ECO:0000313" key="3">
    <source>
        <dbReference type="EMBL" id="CAK0802487.1"/>
    </source>
</evidence>
<evidence type="ECO:0000313" key="4">
    <source>
        <dbReference type="Proteomes" id="UP001189429"/>
    </source>
</evidence>
<feature type="region of interest" description="Disordered" evidence="2">
    <location>
        <begin position="1"/>
        <end position="34"/>
    </location>
</feature>
<sequence>MSPAPHSRQISHVSASGGIAPEPRSRQTSGGGGILAGIASLLGGGGGGHKTSSWLGGGHSSHEHYGHGGMSHSGIPDPDAINGQREAYVHSLDHQKSEALRLLETQRDQQVDFVEQAKRAQIQRLKSEIAEKAHHHEHHIKQVHKDADLQRKRAVEEIEEKIREQELALQAYQHHAHAQKLKLQREIDEAERDKEKALKEHHEEIEHETHHLIHEIEEKARQQEMALRQKYSNLQMALEKQVLEKKVNLEKQAVDLAIEWKNEKAHEEVHHHWLNKQPSVWKYFPDYAAPIDIRQTPAINGPRSGCQLTPGEVFRVSK</sequence>
<feature type="compositionally biased region" description="Gly residues" evidence="2">
    <location>
        <begin position="46"/>
        <end position="59"/>
    </location>
</feature>
<name>A0ABN9Q9J3_9DINO</name>
<evidence type="ECO:0000256" key="2">
    <source>
        <dbReference type="SAM" id="MobiDB-lite"/>
    </source>
</evidence>
<evidence type="ECO:0008006" key="5">
    <source>
        <dbReference type="Google" id="ProtNLM"/>
    </source>
</evidence>
<keyword evidence="1" id="KW-0175">Coiled coil</keyword>
<accession>A0ABN9Q9J3</accession>
<feature type="non-terminal residue" evidence="3">
    <location>
        <position position="318"/>
    </location>
</feature>
<comment type="caution">
    <text evidence="3">The sequence shown here is derived from an EMBL/GenBank/DDBJ whole genome shotgun (WGS) entry which is preliminary data.</text>
</comment>
<feature type="coiled-coil region" evidence="1">
    <location>
        <begin position="144"/>
        <end position="207"/>
    </location>
</feature>
<dbReference type="Proteomes" id="UP001189429">
    <property type="component" value="Unassembled WGS sequence"/>
</dbReference>
<gene>
    <name evidence="3" type="ORF">PCOR1329_LOCUS9997</name>
</gene>
<feature type="region of interest" description="Disordered" evidence="2">
    <location>
        <begin position="46"/>
        <end position="81"/>
    </location>
</feature>
<proteinExistence type="predicted"/>
<protein>
    <recommendedName>
        <fullName evidence="5">Meiosis-specific nuclear structural protein 1</fullName>
    </recommendedName>
</protein>
<dbReference type="EMBL" id="CAUYUJ010002814">
    <property type="protein sequence ID" value="CAK0802487.1"/>
    <property type="molecule type" value="Genomic_DNA"/>
</dbReference>